<accession>A0A7H9AVB0</accession>
<comment type="subunit">
    <text evidence="3">Component of the nuclear pore complex (NPC)-associated TREX-2 complex (transcription and export complex 2), composed of at least SUS1, SAC3, THP1, SEM1, and CDC31. TREX-2 contains 2 SUS1 chains. The TREX-2 complex interacts with the nucleoporin NUP1. Component of the 1.8 MDa SAGA transcription coactivator-HAT complex. SAGA is built of 5 distinct domains with specialized functions. Within the SAGA complex, SUS1, SGF11, SGF73 and UBP8 form an additional subcomplex of SAGA called the DUB module (deubiquitination module). Interacts directly with THP1, SAC3, SGF11, and with the RNA polymerase II.</text>
</comment>
<keyword evidence="3" id="KW-0539">Nucleus</keyword>
<reference evidence="4 5" key="1">
    <citation type="submission" date="2020-07" db="EMBL/GenBank/DDBJ databases">
        <title>The yeast mating-type switching endonuclease HO is a domesticated member of an unorthodox homing genetic element family.</title>
        <authorList>
            <person name="Coughlan A.Y."/>
            <person name="Lombardi L."/>
            <person name="Braun-Galleani S."/>
            <person name="Martos A.R."/>
            <person name="Galeote V."/>
            <person name="Bigey F."/>
            <person name="Dequin S."/>
            <person name="Byrne K.P."/>
            <person name="Wolfe K.H."/>
        </authorList>
    </citation>
    <scope>NUCLEOTIDE SEQUENCE [LARGE SCALE GENOMIC DNA]</scope>
    <source>
        <strain evidence="4 5">NRRL Y-6702</strain>
    </source>
</reference>
<organism evidence="4 5">
    <name type="scientific">Zygotorulaspora mrakii</name>
    <name type="common">Zygosaccharomyces mrakii</name>
    <dbReference type="NCBI Taxonomy" id="42260"/>
    <lineage>
        <taxon>Eukaryota</taxon>
        <taxon>Fungi</taxon>
        <taxon>Dikarya</taxon>
        <taxon>Ascomycota</taxon>
        <taxon>Saccharomycotina</taxon>
        <taxon>Saccharomycetes</taxon>
        <taxon>Saccharomycetales</taxon>
        <taxon>Saccharomycetaceae</taxon>
        <taxon>Zygotorulaspora</taxon>
    </lineage>
</organism>
<evidence type="ECO:0000256" key="1">
    <source>
        <dbReference type="ARBA" id="ARBA00022853"/>
    </source>
</evidence>
<keyword evidence="2 3" id="KW-0811">Translocation</keyword>
<keyword evidence="3" id="KW-0963">Cytoplasm</keyword>
<dbReference type="PANTHER" id="PTHR12514">
    <property type="entry name" value="ENHANCER OF YELLOW 2 TRANSCRIPTION FACTOR"/>
    <property type="match status" value="1"/>
</dbReference>
<dbReference type="Proteomes" id="UP000509704">
    <property type="component" value="Chromosome 1"/>
</dbReference>
<proteinExistence type="inferred from homology"/>
<dbReference type="InterPro" id="IPR018783">
    <property type="entry name" value="TF_ENY2"/>
</dbReference>
<keyword evidence="3" id="KW-0509">mRNA transport</keyword>
<evidence type="ECO:0000313" key="5">
    <source>
        <dbReference type="Proteomes" id="UP000509704"/>
    </source>
</evidence>
<evidence type="ECO:0000256" key="3">
    <source>
        <dbReference type="HAMAP-Rule" id="MF_03046"/>
    </source>
</evidence>
<dbReference type="GO" id="GO:0006368">
    <property type="term" value="P:transcription elongation by RNA polymerase II"/>
    <property type="evidence" value="ECO:0007669"/>
    <property type="project" value="UniProtKB-UniRule"/>
</dbReference>
<dbReference type="GO" id="GO:0070390">
    <property type="term" value="C:transcription export complex 2"/>
    <property type="evidence" value="ECO:0007669"/>
    <property type="project" value="UniProtKB-UniRule"/>
</dbReference>
<dbReference type="GO" id="GO:0005643">
    <property type="term" value="C:nuclear pore"/>
    <property type="evidence" value="ECO:0007669"/>
    <property type="project" value="UniProtKB-UniRule"/>
</dbReference>
<dbReference type="Pfam" id="PF10163">
    <property type="entry name" value="EnY2"/>
    <property type="match status" value="1"/>
</dbReference>
<keyword evidence="5" id="KW-1185">Reference proteome</keyword>
<dbReference type="InterPro" id="IPR038212">
    <property type="entry name" value="TF_EnY2_sf"/>
</dbReference>
<dbReference type="GO" id="GO:0071819">
    <property type="term" value="C:DUBm complex"/>
    <property type="evidence" value="ECO:0007669"/>
    <property type="project" value="UniProtKB-UniRule"/>
</dbReference>
<protein>
    <recommendedName>
        <fullName evidence="3">Transcription and mRNA export factor SUS1</fullName>
    </recommendedName>
</protein>
<dbReference type="GO" id="GO:0006406">
    <property type="term" value="P:mRNA export from nucleus"/>
    <property type="evidence" value="ECO:0007669"/>
    <property type="project" value="UniProtKB-UniRule"/>
</dbReference>
<dbReference type="HAMAP" id="MF_03046">
    <property type="entry name" value="ENY2_Sus1"/>
    <property type="match status" value="1"/>
</dbReference>
<dbReference type="Gene3D" id="1.10.246.140">
    <property type="match status" value="1"/>
</dbReference>
<comment type="subcellular location">
    <subcellularLocation>
        <location evidence="3">Nucleus</location>
        <location evidence="3">Nucleoplasm</location>
    </subcellularLocation>
    <subcellularLocation>
        <location evidence="3">Cytoplasm</location>
        <location evidence="3">P-body</location>
    </subcellularLocation>
</comment>
<evidence type="ECO:0000313" key="4">
    <source>
        <dbReference type="EMBL" id="QLG70280.1"/>
    </source>
</evidence>
<name>A0A7H9AVB0_ZYGMR</name>
<dbReference type="OrthoDB" id="6221744at2759"/>
<comment type="similarity">
    <text evidence="3">Belongs to the ENY2 family.</text>
</comment>
<dbReference type="GO" id="GO:0003713">
    <property type="term" value="F:transcription coactivator activity"/>
    <property type="evidence" value="ECO:0007669"/>
    <property type="project" value="UniProtKB-UniRule"/>
</dbReference>
<dbReference type="GO" id="GO:0006325">
    <property type="term" value="P:chromatin organization"/>
    <property type="evidence" value="ECO:0007669"/>
    <property type="project" value="UniProtKB-KW"/>
</dbReference>
<keyword evidence="3" id="KW-0804">Transcription</keyword>
<dbReference type="GO" id="GO:0005654">
    <property type="term" value="C:nucleoplasm"/>
    <property type="evidence" value="ECO:0007669"/>
    <property type="project" value="UniProtKB-SubCell"/>
</dbReference>
<dbReference type="GO" id="GO:0015031">
    <property type="term" value="P:protein transport"/>
    <property type="evidence" value="ECO:0007669"/>
    <property type="project" value="UniProtKB-KW"/>
</dbReference>
<keyword evidence="3" id="KW-0653">Protein transport</keyword>
<dbReference type="EMBL" id="CP058604">
    <property type="protein sequence ID" value="QLG70280.1"/>
    <property type="molecule type" value="Genomic_DNA"/>
</dbReference>
<keyword evidence="3" id="KW-0010">Activator</keyword>
<keyword evidence="3" id="KW-0813">Transport</keyword>
<evidence type="ECO:0000256" key="2">
    <source>
        <dbReference type="ARBA" id="ARBA00023010"/>
    </source>
</evidence>
<sequence>MSEATTENGGSSDLKAQIQRYLVASGNYEKISDKLGERLLQDGWVDEVRRLITAEIRATNSTNFSQILSKIEPEALDLVSTPTKEEVLEQIRVFLNEIVGTE</sequence>
<dbReference type="GO" id="GO:0000124">
    <property type="term" value="C:SAGA complex"/>
    <property type="evidence" value="ECO:0007669"/>
    <property type="project" value="UniProtKB-UniRule"/>
</dbReference>
<gene>
    <name evidence="3" type="primary">SUS1</name>
    <name evidence="4" type="ORF">HG535_0A02180</name>
</gene>
<comment type="function">
    <text evidence="3">Involved in mRNA export coupled transcription activation by association with both the TREX-2 and the SAGA complexes. At the promoters, SAGA is required for recruitment of the basal transcription machinery. It influences RNA polymerase II transcriptional activity through different activities such as TBP interaction and promoter selectivity, interaction with transcription activators, and chromatin modification through histone acetylation and deubiquitination. Within the SAGA complex, participates to a subcomplex required for deubiquitination of H2B and for the maintenance of steady-state H3 methylation levels. The TREX-2 complex functions in docking export-competent ribonucleoprotein particles (mRNPs) to the nuclear entrance of the nuclear pore complex (nuclear basket). TREX-2 participates in mRNA export and accurate chromatin positioning in the nucleus by tethering genes to the nuclear periphery. May also be involved in cytoplasmic mRNA decay by interaction with components of P-bodies.</text>
</comment>
<dbReference type="GO" id="GO:0000932">
    <property type="term" value="C:P-body"/>
    <property type="evidence" value="ECO:0007669"/>
    <property type="project" value="UniProtKB-SubCell"/>
</dbReference>
<dbReference type="AlphaFoldDB" id="A0A7H9AVB0"/>
<keyword evidence="3" id="KW-0805">Transcription regulation</keyword>
<keyword evidence="1 3" id="KW-0156">Chromatin regulator</keyword>